<reference evidence="2 3" key="1">
    <citation type="submission" date="2024-05" db="EMBL/GenBank/DDBJ databases">
        <title>Genome Sequence and Characterization of the New Strain Purple Sulfur Bacterium of Genus Thioalkalicoccus.</title>
        <authorList>
            <person name="Bryantseva I.A."/>
            <person name="Kyndt J.A."/>
            <person name="Imhoff J.F."/>
        </authorList>
    </citation>
    <scope>NUCLEOTIDE SEQUENCE [LARGE SCALE GENOMIC DNA]</scope>
    <source>
        <strain evidence="2 3">Um2</strain>
    </source>
</reference>
<gene>
    <name evidence="2" type="ORF">ABC977_18115</name>
</gene>
<evidence type="ECO:0000256" key="1">
    <source>
        <dbReference type="SAM" id="MobiDB-lite"/>
    </source>
</evidence>
<dbReference type="Pfam" id="PF13412">
    <property type="entry name" value="HTH_24"/>
    <property type="match status" value="1"/>
</dbReference>
<dbReference type="InterPro" id="IPR036388">
    <property type="entry name" value="WH-like_DNA-bd_sf"/>
</dbReference>
<evidence type="ECO:0000313" key="3">
    <source>
        <dbReference type="Proteomes" id="UP001564408"/>
    </source>
</evidence>
<dbReference type="SUPFAM" id="SSF46785">
    <property type="entry name" value="Winged helix' DNA-binding domain"/>
    <property type="match status" value="1"/>
</dbReference>
<dbReference type="InterPro" id="IPR036390">
    <property type="entry name" value="WH_DNA-bd_sf"/>
</dbReference>
<dbReference type="Gene3D" id="1.10.10.10">
    <property type="entry name" value="Winged helix-like DNA-binding domain superfamily/Winged helix DNA-binding domain"/>
    <property type="match status" value="1"/>
</dbReference>
<dbReference type="EMBL" id="JBDKXB010000084">
    <property type="protein sequence ID" value="MEY6434308.1"/>
    <property type="molecule type" value="Genomic_DNA"/>
</dbReference>
<organism evidence="2 3">
    <name type="scientific">Thioalkalicoccus limnaeus</name>
    <dbReference type="NCBI Taxonomy" id="120681"/>
    <lineage>
        <taxon>Bacteria</taxon>
        <taxon>Pseudomonadati</taxon>
        <taxon>Pseudomonadota</taxon>
        <taxon>Gammaproteobacteria</taxon>
        <taxon>Chromatiales</taxon>
        <taxon>Chromatiaceae</taxon>
        <taxon>Thioalkalicoccus</taxon>
    </lineage>
</organism>
<dbReference type="Proteomes" id="UP001564408">
    <property type="component" value="Unassembled WGS sequence"/>
</dbReference>
<dbReference type="CDD" id="cd00090">
    <property type="entry name" value="HTH_ARSR"/>
    <property type="match status" value="1"/>
</dbReference>
<name>A0ABV4BLX1_9GAMM</name>
<dbReference type="InterPro" id="IPR011991">
    <property type="entry name" value="ArsR-like_HTH"/>
</dbReference>
<comment type="caution">
    <text evidence="2">The sequence shown here is derived from an EMBL/GenBank/DDBJ whole genome shotgun (WGS) entry which is preliminary data.</text>
</comment>
<accession>A0ABV4BLX1</accession>
<proteinExistence type="predicted"/>
<protein>
    <submittedName>
        <fullName evidence="2">MarR family EPS-associated transcriptional regulator</fullName>
    </submittedName>
</protein>
<sequence length="125" mass="14186">MDNRSDTIRLGLLRLLADNAQLTQRELAQHLGVGLGSAHYGLRALIDDGLVQAETVPQRKQAYIYLLTPKGRSEKRRITRAFLERKQAEYQAIEREIEELQQELAQTAPPECDPGTTPAPRKRRP</sequence>
<dbReference type="RefSeq" id="WP_369668686.1">
    <property type="nucleotide sequence ID" value="NZ_JBDKXB010000084.1"/>
</dbReference>
<dbReference type="NCBIfam" id="TIGR04176">
    <property type="entry name" value="MarR_EPS"/>
    <property type="match status" value="1"/>
</dbReference>
<feature type="region of interest" description="Disordered" evidence="1">
    <location>
        <begin position="102"/>
        <end position="125"/>
    </location>
</feature>
<evidence type="ECO:0000313" key="2">
    <source>
        <dbReference type="EMBL" id="MEY6434308.1"/>
    </source>
</evidence>
<keyword evidence="3" id="KW-1185">Reference proteome</keyword>
<dbReference type="InterPro" id="IPR026433">
    <property type="entry name" value="MarR_EPS"/>
</dbReference>